<name>A0A549T2T4_9HYPH</name>
<dbReference type="Pfam" id="PF00174">
    <property type="entry name" value="Oxidored_molyb"/>
    <property type="match status" value="1"/>
</dbReference>
<evidence type="ECO:0000313" key="4">
    <source>
        <dbReference type="Proteomes" id="UP000316801"/>
    </source>
</evidence>
<protein>
    <submittedName>
        <fullName evidence="3">Molybdopterin-dependent oxidoreductase</fullName>
    </submittedName>
</protein>
<dbReference type="SUPFAM" id="SSF56524">
    <property type="entry name" value="Oxidoreductase molybdopterin-binding domain"/>
    <property type="match status" value="1"/>
</dbReference>
<evidence type="ECO:0000313" key="3">
    <source>
        <dbReference type="EMBL" id="TRL36170.1"/>
    </source>
</evidence>
<feature type="signal peptide" evidence="1">
    <location>
        <begin position="1"/>
        <end position="19"/>
    </location>
</feature>
<reference evidence="3 4" key="1">
    <citation type="submission" date="2019-07" db="EMBL/GenBank/DDBJ databases">
        <title>Ln-dependent methylotrophs.</title>
        <authorList>
            <person name="Tani A."/>
        </authorList>
    </citation>
    <scope>NUCLEOTIDE SEQUENCE [LARGE SCALE GENOMIC DNA]</scope>
    <source>
        <strain evidence="3 4">SM12</strain>
    </source>
</reference>
<dbReference type="InterPro" id="IPR000572">
    <property type="entry name" value="OxRdtase_Mopterin-bd_dom"/>
</dbReference>
<keyword evidence="1" id="KW-0732">Signal</keyword>
<dbReference type="Gene3D" id="3.90.420.10">
    <property type="entry name" value="Oxidoreductase, molybdopterin-binding domain"/>
    <property type="match status" value="1"/>
</dbReference>
<proteinExistence type="predicted"/>
<sequence>MRILTVLALLLTTATSAWSLDKPTGPVVLTVRGAVSNANAGNTAQFDMAMLDKLTGRTGRMKTPWTEGETEFKGPLLRAVLEAAGAKGNVLLVRALNDYFATVPMEDATAHDTMLATRANGKLLSVRDKGPLFLIYPFDLEPALYNEKFFSRSVWQIKEIEVQP</sequence>
<dbReference type="InterPro" id="IPR036374">
    <property type="entry name" value="OxRdtase_Mopterin-bd_sf"/>
</dbReference>
<keyword evidence="4" id="KW-1185">Reference proteome</keyword>
<gene>
    <name evidence="3" type="ORF">FNA46_18595</name>
</gene>
<accession>A0A549T2T4</accession>
<dbReference type="Proteomes" id="UP000316801">
    <property type="component" value="Unassembled WGS sequence"/>
</dbReference>
<comment type="caution">
    <text evidence="3">The sequence shown here is derived from an EMBL/GenBank/DDBJ whole genome shotgun (WGS) entry which is preliminary data.</text>
</comment>
<dbReference type="AlphaFoldDB" id="A0A549T2T4"/>
<evidence type="ECO:0000256" key="1">
    <source>
        <dbReference type="SAM" id="SignalP"/>
    </source>
</evidence>
<feature type="domain" description="Oxidoreductase molybdopterin-binding" evidence="2">
    <location>
        <begin position="63"/>
        <end position="137"/>
    </location>
</feature>
<dbReference type="EMBL" id="VJMG01000057">
    <property type="protein sequence ID" value="TRL36170.1"/>
    <property type="molecule type" value="Genomic_DNA"/>
</dbReference>
<evidence type="ECO:0000259" key="2">
    <source>
        <dbReference type="Pfam" id="PF00174"/>
    </source>
</evidence>
<organism evidence="3 4">
    <name type="scientific">Rhizobium straminoryzae</name>
    <dbReference type="NCBI Taxonomy" id="1387186"/>
    <lineage>
        <taxon>Bacteria</taxon>
        <taxon>Pseudomonadati</taxon>
        <taxon>Pseudomonadota</taxon>
        <taxon>Alphaproteobacteria</taxon>
        <taxon>Hyphomicrobiales</taxon>
        <taxon>Rhizobiaceae</taxon>
        <taxon>Rhizobium/Agrobacterium group</taxon>
        <taxon>Rhizobium</taxon>
    </lineage>
</organism>
<dbReference type="RefSeq" id="WP_143126710.1">
    <property type="nucleotide sequence ID" value="NZ_VJMG01000057.1"/>
</dbReference>
<feature type="chain" id="PRO_5021899877" evidence="1">
    <location>
        <begin position="20"/>
        <end position="164"/>
    </location>
</feature>